<dbReference type="SUPFAM" id="SSF56935">
    <property type="entry name" value="Porins"/>
    <property type="match status" value="1"/>
</dbReference>
<comment type="similarity">
    <text evidence="11 12">Belongs to the TonB-dependent receptor family.</text>
</comment>
<keyword evidence="2 11" id="KW-0813">Transport</keyword>
<dbReference type="InterPro" id="IPR039426">
    <property type="entry name" value="TonB-dep_rcpt-like"/>
</dbReference>
<keyword evidence="16" id="KW-0675">Receptor</keyword>
<feature type="domain" description="TonB-dependent receptor plug" evidence="15">
    <location>
        <begin position="55"/>
        <end position="160"/>
    </location>
</feature>
<keyword evidence="7" id="KW-0406">Ion transport</keyword>
<protein>
    <submittedName>
        <fullName evidence="16">Iron complex outermembrane receptor protein</fullName>
    </submittedName>
</protein>
<keyword evidence="3 11" id="KW-1134">Transmembrane beta strand</keyword>
<dbReference type="Gene3D" id="2.40.170.20">
    <property type="entry name" value="TonB-dependent receptor, beta-barrel domain"/>
    <property type="match status" value="1"/>
</dbReference>
<evidence type="ECO:0000256" key="13">
    <source>
        <dbReference type="SAM" id="SignalP"/>
    </source>
</evidence>
<dbReference type="InterPro" id="IPR012910">
    <property type="entry name" value="Plug_dom"/>
</dbReference>
<evidence type="ECO:0000256" key="9">
    <source>
        <dbReference type="ARBA" id="ARBA00023136"/>
    </source>
</evidence>
<dbReference type="RefSeq" id="WP_145074139.1">
    <property type="nucleotide sequence ID" value="NZ_JACIIY010000010.1"/>
</dbReference>
<keyword evidence="17" id="KW-1185">Reference proteome</keyword>
<evidence type="ECO:0000256" key="8">
    <source>
        <dbReference type="ARBA" id="ARBA00023077"/>
    </source>
</evidence>
<dbReference type="EMBL" id="VLKK01000009">
    <property type="protein sequence ID" value="TWH92541.1"/>
    <property type="molecule type" value="Genomic_DNA"/>
</dbReference>
<evidence type="ECO:0000259" key="15">
    <source>
        <dbReference type="Pfam" id="PF07715"/>
    </source>
</evidence>
<feature type="signal peptide" evidence="13">
    <location>
        <begin position="1"/>
        <end position="24"/>
    </location>
</feature>
<organism evidence="16 17">
    <name type="scientific">Sphingobium wenxiniae (strain DSM 21828 / CGMCC 1.7748 / JZ-1)</name>
    <dbReference type="NCBI Taxonomy" id="595605"/>
    <lineage>
        <taxon>Bacteria</taxon>
        <taxon>Pseudomonadati</taxon>
        <taxon>Pseudomonadota</taxon>
        <taxon>Alphaproteobacteria</taxon>
        <taxon>Sphingomonadales</taxon>
        <taxon>Sphingomonadaceae</taxon>
        <taxon>Sphingobium</taxon>
    </lineage>
</organism>
<keyword evidence="4" id="KW-0410">Iron transport</keyword>
<evidence type="ECO:0000256" key="3">
    <source>
        <dbReference type="ARBA" id="ARBA00022452"/>
    </source>
</evidence>
<comment type="subcellular location">
    <subcellularLocation>
        <location evidence="1 11">Cell outer membrane</location>
        <topology evidence="1 11">Multi-pass membrane protein</topology>
    </subcellularLocation>
</comment>
<evidence type="ECO:0000256" key="7">
    <source>
        <dbReference type="ARBA" id="ARBA00023065"/>
    </source>
</evidence>
<keyword evidence="9 11" id="KW-0472">Membrane</keyword>
<dbReference type="Pfam" id="PF07715">
    <property type="entry name" value="Plug"/>
    <property type="match status" value="1"/>
</dbReference>
<dbReference type="PANTHER" id="PTHR32552">
    <property type="entry name" value="FERRICHROME IRON RECEPTOR-RELATED"/>
    <property type="match status" value="1"/>
</dbReference>
<accession>A0A562KAT3</accession>
<dbReference type="Proteomes" id="UP000316624">
    <property type="component" value="Unassembled WGS sequence"/>
</dbReference>
<dbReference type="Pfam" id="PF00593">
    <property type="entry name" value="TonB_dep_Rec_b-barrel"/>
    <property type="match status" value="1"/>
</dbReference>
<evidence type="ECO:0000256" key="1">
    <source>
        <dbReference type="ARBA" id="ARBA00004571"/>
    </source>
</evidence>
<gene>
    <name evidence="16" type="ORF">IQ35_02657</name>
</gene>
<keyword evidence="13" id="KW-0732">Signal</keyword>
<evidence type="ECO:0000256" key="5">
    <source>
        <dbReference type="ARBA" id="ARBA00022692"/>
    </source>
</evidence>
<evidence type="ECO:0000259" key="14">
    <source>
        <dbReference type="Pfam" id="PF00593"/>
    </source>
</evidence>
<evidence type="ECO:0000256" key="12">
    <source>
        <dbReference type="RuleBase" id="RU003357"/>
    </source>
</evidence>
<evidence type="ECO:0000256" key="4">
    <source>
        <dbReference type="ARBA" id="ARBA00022496"/>
    </source>
</evidence>
<dbReference type="GO" id="GO:0009279">
    <property type="term" value="C:cell outer membrane"/>
    <property type="evidence" value="ECO:0007669"/>
    <property type="project" value="UniProtKB-SubCell"/>
</dbReference>
<dbReference type="InterPro" id="IPR000531">
    <property type="entry name" value="Beta-barrel_TonB"/>
</dbReference>
<sequence length="723" mass="77148">MRGTTVRNIAGIVFAAAAPCHVMAQAEGSSAMPGQANVADPDIVVTAQRRVERLVDVPMSVTAISGKELEAAGASTTQDLTLVTPGLLIARSSTFTQPTIRGIGNRNSGPGDEPNVSIFIDGVLQSEQASTFFELADIERIEVLKGPQGTLFGRNATGGAINIITHSPKPELEGSASISAGRFGYLKGTAVLSGALNKSGTLLGSISGVGVRDHGFIDNVFLDKRVGGRKAYASRAKLFFVPRDGLEFQLNGLYSSNEDNSAFSGQPLNGNTVGRRTPDPAIPIDIAVPTVPYRTATNFVPTLKARTWFVDGHAKVDLGFATLQGLASYSKSHIRTISDLDVSAWANQSNDQNLKAHSSNEELNITSAPGSRLQWIGGVSFFQGRSFYDPQVLNGSTRIYGQKTRAFSAFGEATYEIFDRLFVTGGIRYSEDKRISTYIAPPAAAIHGRVKYTDVSPRAVVRWEFGEDANLYASYSEGYKSGTFNAGTAVGAVVPAKPERVEAYEVGGKARLLPGLTVTAAAFHYQYTNLQTTVITTVNGVLSGVLQNAPEADVKGLEATAVWRPTPRLQFNAGLSLLRPRITDFPNASVNVPTIVDDVAVGGNSAVSRDVSGNDLIRAPRRSLNLGASYGIDIAGGELVFAGNALFSAKYYLELGNRVVQPAYEVVNGSITYTLPGDHFSVSVFGQNLTKQLYFQSNTISTIADTVSYSKPRWFGVTLSAKL</sequence>
<evidence type="ECO:0000256" key="11">
    <source>
        <dbReference type="PROSITE-ProRule" id="PRU01360"/>
    </source>
</evidence>
<proteinExistence type="inferred from homology"/>
<comment type="caution">
    <text evidence="16">The sequence shown here is derived from an EMBL/GenBank/DDBJ whole genome shotgun (WGS) entry which is preliminary data.</text>
</comment>
<evidence type="ECO:0000313" key="17">
    <source>
        <dbReference type="Proteomes" id="UP000316624"/>
    </source>
</evidence>
<evidence type="ECO:0000256" key="6">
    <source>
        <dbReference type="ARBA" id="ARBA00023004"/>
    </source>
</evidence>
<keyword evidence="6" id="KW-0408">Iron</keyword>
<dbReference type="GO" id="GO:0006826">
    <property type="term" value="P:iron ion transport"/>
    <property type="evidence" value="ECO:0007669"/>
    <property type="project" value="UniProtKB-KW"/>
</dbReference>
<name>A0A562KAT3_SPHWJ</name>
<keyword evidence="10 11" id="KW-0998">Cell outer membrane</keyword>
<dbReference type="AlphaFoldDB" id="A0A562KAT3"/>
<dbReference type="PROSITE" id="PS52016">
    <property type="entry name" value="TONB_DEPENDENT_REC_3"/>
    <property type="match status" value="1"/>
</dbReference>
<dbReference type="CDD" id="cd01347">
    <property type="entry name" value="ligand_gated_channel"/>
    <property type="match status" value="1"/>
</dbReference>
<feature type="domain" description="TonB-dependent receptor-like beta-barrel" evidence="14">
    <location>
        <begin position="254"/>
        <end position="689"/>
    </location>
</feature>
<keyword evidence="5 11" id="KW-0812">Transmembrane</keyword>
<dbReference type="InterPro" id="IPR036942">
    <property type="entry name" value="Beta-barrel_TonB_sf"/>
</dbReference>
<feature type="chain" id="PRO_5022119294" evidence="13">
    <location>
        <begin position="25"/>
        <end position="723"/>
    </location>
</feature>
<dbReference type="PANTHER" id="PTHR32552:SF81">
    <property type="entry name" value="TONB-DEPENDENT OUTER MEMBRANE RECEPTOR"/>
    <property type="match status" value="1"/>
</dbReference>
<keyword evidence="8 12" id="KW-0798">TonB box</keyword>
<evidence type="ECO:0000256" key="2">
    <source>
        <dbReference type="ARBA" id="ARBA00022448"/>
    </source>
</evidence>
<evidence type="ECO:0000313" key="16">
    <source>
        <dbReference type="EMBL" id="TWH92541.1"/>
    </source>
</evidence>
<evidence type="ECO:0000256" key="10">
    <source>
        <dbReference type="ARBA" id="ARBA00023237"/>
    </source>
</evidence>
<reference evidence="16 17" key="1">
    <citation type="journal article" date="2015" name="Stand. Genomic Sci.">
        <title>Genomic Encyclopedia of Bacterial and Archaeal Type Strains, Phase III: the genomes of soil and plant-associated and newly described type strains.</title>
        <authorList>
            <person name="Whitman W.B."/>
            <person name="Woyke T."/>
            <person name="Klenk H.P."/>
            <person name="Zhou Y."/>
            <person name="Lilburn T.G."/>
            <person name="Beck B.J."/>
            <person name="De Vos P."/>
            <person name="Vandamme P."/>
            <person name="Eisen J.A."/>
            <person name="Garrity G."/>
            <person name="Hugenholtz P."/>
            <person name="Kyrpides N.C."/>
        </authorList>
    </citation>
    <scope>NUCLEOTIDE SEQUENCE [LARGE SCALE GENOMIC DNA]</scope>
    <source>
        <strain evidence="16 17">CGMCC 1.7748</strain>
    </source>
</reference>